<dbReference type="Pfam" id="PF13175">
    <property type="entry name" value="AAA_15"/>
    <property type="match status" value="1"/>
</dbReference>
<organism evidence="3 4">
    <name type="scientific">Aminicella lysinilytica</name>
    <dbReference type="NCBI Taxonomy" id="433323"/>
    <lineage>
        <taxon>Bacteria</taxon>
        <taxon>Bacillati</taxon>
        <taxon>Bacillota</taxon>
        <taxon>Clostridia</taxon>
        <taxon>Peptostreptococcales</taxon>
        <taxon>Anaerovoracaceae</taxon>
        <taxon>Aminicella</taxon>
    </lineage>
</organism>
<keyword evidence="3" id="KW-0378">Hydrolase</keyword>
<accession>A0A4R6Q1A2</accession>
<dbReference type="EMBL" id="SNXO01000018">
    <property type="protein sequence ID" value="TDP55964.1"/>
    <property type="molecule type" value="Genomic_DNA"/>
</dbReference>
<reference evidence="3 4" key="1">
    <citation type="submission" date="2019-03" db="EMBL/GenBank/DDBJ databases">
        <title>Genomic Encyclopedia of Type Strains, Phase IV (KMG-IV): sequencing the most valuable type-strain genomes for metagenomic binning, comparative biology and taxonomic classification.</title>
        <authorList>
            <person name="Goeker M."/>
        </authorList>
    </citation>
    <scope>NUCLEOTIDE SEQUENCE [LARGE SCALE GENOMIC DNA]</scope>
    <source>
        <strain evidence="3 4">DSM 28287</strain>
    </source>
</reference>
<dbReference type="InterPro" id="IPR041685">
    <property type="entry name" value="AAA_GajA/Old/RecF-like"/>
</dbReference>
<dbReference type="InterPro" id="IPR051396">
    <property type="entry name" value="Bact_Antivir_Def_Nuclease"/>
</dbReference>
<gene>
    <name evidence="3" type="ORF">EV211_11818</name>
</gene>
<evidence type="ECO:0000259" key="2">
    <source>
        <dbReference type="Pfam" id="PF20469"/>
    </source>
</evidence>
<evidence type="ECO:0000313" key="3">
    <source>
        <dbReference type="EMBL" id="TDP55964.1"/>
    </source>
</evidence>
<dbReference type="Pfam" id="PF20469">
    <property type="entry name" value="OLD-like_TOPRIM"/>
    <property type="match status" value="1"/>
</dbReference>
<keyword evidence="3" id="KW-0540">Nuclease</keyword>
<dbReference type="GO" id="GO:0004519">
    <property type="term" value="F:endonuclease activity"/>
    <property type="evidence" value="ECO:0007669"/>
    <property type="project" value="UniProtKB-KW"/>
</dbReference>
<protein>
    <submittedName>
        <fullName evidence="3">Putative ATP-dependent endonuclease of OLD family</fullName>
    </submittedName>
</protein>
<evidence type="ECO:0000313" key="4">
    <source>
        <dbReference type="Proteomes" id="UP000295500"/>
    </source>
</evidence>
<dbReference type="CDD" id="cd01026">
    <property type="entry name" value="TOPRIM_OLD"/>
    <property type="match status" value="1"/>
</dbReference>
<dbReference type="SUPFAM" id="SSF52540">
    <property type="entry name" value="P-loop containing nucleoside triphosphate hydrolases"/>
    <property type="match status" value="1"/>
</dbReference>
<dbReference type="PANTHER" id="PTHR43581:SF4">
    <property type="entry name" value="ATP_GTP PHOSPHATASE"/>
    <property type="match status" value="1"/>
</dbReference>
<dbReference type="Proteomes" id="UP000295500">
    <property type="component" value="Unassembled WGS sequence"/>
</dbReference>
<dbReference type="PANTHER" id="PTHR43581">
    <property type="entry name" value="ATP/GTP PHOSPHATASE"/>
    <property type="match status" value="1"/>
</dbReference>
<feature type="domain" description="Endonuclease GajA/Old nuclease/RecF-like AAA" evidence="1">
    <location>
        <begin position="1"/>
        <end position="386"/>
    </location>
</feature>
<dbReference type="RefSeq" id="WP_166635382.1">
    <property type="nucleotide sequence ID" value="NZ_SNXO01000018.1"/>
</dbReference>
<feature type="domain" description="OLD protein-like TOPRIM" evidence="2">
    <location>
        <begin position="448"/>
        <end position="520"/>
    </location>
</feature>
<keyword evidence="3" id="KW-0255">Endonuclease</keyword>
<dbReference type="AlphaFoldDB" id="A0A4R6Q1A2"/>
<comment type="caution">
    <text evidence="3">The sequence shown here is derived from an EMBL/GenBank/DDBJ whole genome shotgun (WGS) entry which is preliminary data.</text>
</comment>
<keyword evidence="4" id="KW-1185">Reference proteome</keyword>
<name>A0A4R6Q1A2_9FIRM</name>
<dbReference type="InterPro" id="IPR027417">
    <property type="entry name" value="P-loop_NTPase"/>
</dbReference>
<sequence length="680" mass="77411">MKLEFAQIRNFRMLTEMDIDFEDVLSLVIGKNNSGKTSFLSILQKFLSENKPEFAFEDFSIKAQETILALEGGVKPPEDYTELALSLKLYIAYEETDNLGDAAALLLDLDNSKHGLVVLFEYVLTYEKYQKLVTDYASYTAKGINRDFSYYISNNINQYFSVRVKALECGNETNFKIVSGDIVRSVISMQTIGAKRDVDNEQGHSNALSLLAGKYYNASVSSEEEFPELQKQLQDTDESLSEIYEKLFEPVVKEIAEMSYNPNEAELSVLSTLSEKKIFQDNTTVKYKHENTMLPEDYNGLGYLNLFAIIFNLRIKLDQLSKKNRTDENPTPLNLLFIEEPEAHTHPQMQYIFITNIKRILKQHSATSGKDFSLQTIISTHSSHIVSQCDFNDIKYFYRESTVSVKSRSLKKLYSKMVTAQDAPTKAEQERSYRFVKQYVTLNRAELFFANKAILIEGDTERMLLSAMMKKLDAEKTGATKYEPLLSQNISIIEVGAYSHIFAVFLGFLGIKTLIITDLDCAKLGENGRQCKCRFSDGTTTTNASIKFFTQLEKLDEIVDLSAKPITFSYDSATAKWNADSDGQLRLLFQKEEGGYQARSFEDAFINNNLQFIVDNIDNFTSLKNKDILQTTPPDYYEIAARCIDSKTSFALDILLYGGENNEGWTTPQYIKEGLEWLAQ</sequence>
<dbReference type="InterPro" id="IPR034139">
    <property type="entry name" value="TOPRIM_OLD"/>
</dbReference>
<dbReference type="Gene3D" id="3.40.50.300">
    <property type="entry name" value="P-loop containing nucleotide triphosphate hydrolases"/>
    <property type="match status" value="1"/>
</dbReference>
<proteinExistence type="predicted"/>
<evidence type="ECO:0000259" key="1">
    <source>
        <dbReference type="Pfam" id="PF13175"/>
    </source>
</evidence>